<proteinExistence type="predicted"/>
<dbReference type="PANTHER" id="PTHR43818">
    <property type="entry name" value="BCDNA.GH03377"/>
    <property type="match status" value="1"/>
</dbReference>
<evidence type="ECO:0000256" key="2">
    <source>
        <dbReference type="SAM" id="MobiDB-lite"/>
    </source>
</evidence>
<evidence type="ECO:0000259" key="3">
    <source>
        <dbReference type="Pfam" id="PF01408"/>
    </source>
</evidence>
<protein>
    <submittedName>
        <fullName evidence="4">Gfo/Idh/MocA family oxidoreductase</fullName>
    </submittedName>
</protein>
<dbReference type="GO" id="GO:0016491">
    <property type="term" value="F:oxidoreductase activity"/>
    <property type="evidence" value="ECO:0007669"/>
    <property type="project" value="UniProtKB-KW"/>
</dbReference>
<dbReference type="SUPFAM" id="SSF51735">
    <property type="entry name" value="NAD(P)-binding Rossmann-fold domains"/>
    <property type="match status" value="1"/>
</dbReference>
<reference evidence="4 5" key="1">
    <citation type="submission" date="2022-03" db="EMBL/GenBank/DDBJ databases">
        <title>Metagenome-assembled genomes from swine fecal metagenomes.</title>
        <authorList>
            <person name="Holman D.B."/>
            <person name="Kommadath A."/>
        </authorList>
    </citation>
    <scope>NUCLEOTIDE SEQUENCE [LARGE SCALE GENOMIC DNA]</scope>
    <source>
        <strain evidence="4">SUG147</strain>
    </source>
</reference>
<name>A0AAE3K277_9BACT</name>
<accession>A0AAE3K277</accession>
<organism evidence="4 5">
    <name type="scientific">Candidatus Colimorpha enterica</name>
    <dbReference type="NCBI Taxonomy" id="3083063"/>
    <lineage>
        <taxon>Bacteria</taxon>
        <taxon>Pseudomonadati</taxon>
        <taxon>Bacteroidota</taxon>
        <taxon>Bacteroidia</taxon>
        <taxon>Bacteroidales</taxon>
        <taxon>Candidatus Colimorpha</taxon>
    </lineage>
</organism>
<dbReference type="SUPFAM" id="SSF55347">
    <property type="entry name" value="Glyceraldehyde-3-phosphate dehydrogenase-like, C-terminal domain"/>
    <property type="match status" value="1"/>
</dbReference>
<dbReference type="InterPro" id="IPR036291">
    <property type="entry name" value="NAD(P)-bd_dom_sf"/>
</dbReference>
<evidence type="ECO:0000313" key="4">
    <source>
        <dbReference type="EMBL" id="MCI5756404.1"/>
    </source>
</evidence>
<feature type="domain" description="Gfo/Idh/MocA-like oxidoreductase N-terminal" evidence="3">
    <location>
        <begin position="4"/>
        <end position="119"/>
    </location>
</feature>
<dbReference type="GO" id="GO:0000166">
    <property type="term" value="F:nucleotide binding"/>
    <property type="evidence" value="ECO:0007669"/>
    <property type="project" value="InterPro"/>
</dbReference>
<dbReference type="Proteomes" id="UP001139365">
    <property type="component" value="Unassembled WGS sequence"/>
</dbReference>
<feature type="compositionally biased region" description="Basic and acidic residues" evidence="2">
    <location>
        <begin position="361"/>
        <end position="374"/>
    </location>
</feature>
<dbReference type="Gene3D" id="3.40.50.720">
    <property type="entry name" value="NAD(P)-binding Rossmann-like Domain"/>
    <property type="match status" value="1"/>
</dbReference>
<evidence type="ECO:0000313" key="5">
    <source>
        <dbReference type="Proteomes" id="UP001139365"/>
    </source>
</evidence>
<sequence>MKKLRIGVVGVGRGKSMMHYCEQAENAELVAICDKWEAGLERTKRELNDDRISYFTDYDSFLAHDMDCVMLANYANQHAPFAIKAMESGKHVISEVLPAQNMAEAVKLIETVEKTGMTYCYAENYCYMGAPREMRKLYRSGRLGTFEYGEGEYLHNCEPIWEDITYGERDHWRNGMSAFFYCTHSVGPLLHITGLRPKTVTGFEGIYNERMARMGARAGHMALEIVRLENGALIKSIHGVGPSRNSVWYSIYGSKGRIESAREDAMAGDNNHVYEHLDDTVSAPASYEHVDELTEQGKKSGHGGSDIKCLYYAVENILGDKNSEIVDVYEAVDMWMVGQFGYFSALAGGVPVDIPDLRSKEERDRFRNDTRCTDPKAAGDMLLPSYSKGTPKVDEAVYNGIRRRWEEKEAKAEGKA</sequence>
<dbReference type="Gene3D" id="3.30.360.10">
    <property type="entry name" value="Dihydrodipicolinate Reductase, domain 2"/>
    <property type="match status" value="1"/>
</dbReference>
<dbReference type="InterPro" id="IPR050463">
    <property type="entry name" value="Gfo/Idh/MocA_oxidrdct_glycsds"/>
</dbReference>
<dbReference type="PANTHER" id="PTHR43818:SF11">
    <property type="entry name" value="BCDNA.GH03377"/>
    <property type="match status" value="1"/>
</dbReference>
<feature type="region of interest" description="Disordered" evidence="2">
    <location>
        <begin position="361"/>
        <end position="386"/>
    </location>
</feature>
<dbReference type="Pfam" id="PF01408">
    <property type="entry name" value="GFO_IDH_MocA"/>
    <property type="match status" value="1"/>
</dbReference>
<dbReference type="InterPro" id="IPR000683">
    <property type="entry name" value="Gfo/Idh/MocA-like_OxRdtase_N"/>
</dbReference>
<gene>
    <name evidence="4" type="ORF">MR241_08960</name>
</gene>
<dbReference type="AlphaFoldDB" id="A0AAE3K277"/>
<evidence type="ECO:0000256" key="1">
    <source>
        <dbReference type="ARBA" id="ARBA00023002"/>
    </source>
</evidence>
<comment type="caution">
    <text evidence="4">The sequence shown here is derived from an EMBL/GenBank/DDBJ whole genome shotgun (WGS) entry which is preliminary data.</text>
</comment>
<keyword evidence="1" id="KW-0560">Oxidoreductase</keyword>
<dbReference type="EMBL" id="JALEMU010000150">
    <property type="protein sequence ID" value="MCI5756404.1"/>
    <property type="molecule type" value="Genomic_DNA"/>
</dbReference>